<dbReference type="AlphaFoldDB" id="A0A448XMA3"/>
<organism evidence="1 2">
    <name type="scientific">Protopolystoma xenopodis</name>
    <dbReference type="NCBI Taxonomy" id="117903"/>
    <lineage>
        <taxon>Eukaryota</taxon>
        <taxon>Metazoa</taxon>
        <taxon>Spiralia</taxon>
        <taxon>Lophotrochozoa</taxon>
        <taxon>Platyhelminthes</taxon>
        <taxon>Monogenea</taxon>
        <taxon>Polyopisthocotylea</taxon>
        <taxon>Polystomatidea</taxon>
        <taxon>Polystomatidae</taxon>
        <taxon>Protopolystoma</taxon>
    </lineage>
</organism>
<protein>
    <submittedName>
        <fullName evidence="1">Uncharacterized protein</fullName>
    </submittedName>
</protein>
<evidence type="ECO:0000313" key="2">
    <source>
        <dbReference type="Proteomes" id="UP000784294"/>
    </source>
</evidence>
<dbReference type="EMBL" id="CAAALY010263396">
    <property type="protein sequence ID" value="VEL40031.1"/>
    <property type="molecule type" value="Genomic_DNA"/>
</dbReference>
<evidence type="ECO:0000313" key="1">
    <source>
        <dbReference type="EMBL" id="VEL40031.1"/>
    </source>
</evidence>
<proteinExistence type="predicted"/>
<gene>
    <name evidence="1" type="ORF">PXEA_LOCUS33471</name>
</gene>
<sequence>MMDENSARFHPKRGGKSRVLRQHEYCIKSKRLQYNEIHPSSSGEIDQRISSSCTFILNEGPLTSRSLSPAVTRGCRDSLPSLSKALRSSSRPVTLGRHLGIVLSPSLQQSGQPLPTQSPRHVTAGAHIIEVPDSSSQNALLRQLLLHGGDMNDVSAQDFN</sequence>
<keyword evidence="2" id="KW-1185">Reference proteome</keyword>
<accession>A0A448XMA3</accession>
<feature type="non-terminal residue" evidence="1">
    <location>
        <position position="1"/>
    </location>
</feature>
<comment type="caution">
    <text evidence="1">The sequence shown here is derived from an EMBL/GenBank/DDBJ whole genome shotgun (WGS) entry which is preliminary data.</text>
</comment>
<name>A0A448XMA3_9PLAT</name>
<reference evidence="1" key="1">
    <citation type="submission" date="2018-11" db="EMBL/GenBank/DDBJ databases">
        <authorList>
            <consortium name="Pathogen Informatics"/>
        </authorList>
    </citation>
    <scope>NUCLEOTIDE SEQUENCE</scope>
</reference>
<dbReference type="Proteomes" id="UP000784294">
    <property type="component" value="Unassembled WGS sequence"/>
</dbReference>